<dbReference type="EMBL" id="FMHG01000002">
    <property type="protein sequence ID" value="SCJ87061.1"/>
    <property type="molecule type" value="Genomic_DNA"/>
</dbReference>
<evidence type="ECO:0000256" key="3">
    <source>
        <dbReference type="ARBA" id="ARBA00022490"/>
    </source>
</evidence>
<dbReference type="GO" id="GO:0016872">
    <property type="term" value="F:intramolecular lyase activity"/>
    <property type="evidence" value="ECO:0007669"/>
    <property type="project" value="InterPro"/>
</dbReference>
<evidence type="ECO:0000256" key="1">
    <source>
        <dbReference type="ARBA" id="ARBA00000223"/>
    </source>
</evidence>
<dbReference type="AlphaFoldDB" id="A0A1C6JYM2"/>
<dbReference type="PANTHER" id="PTHR37831">
    <property type="entry name" value="D-RIBOSE PYRANASE"/>
    <property type="match status" value="1"/>
</dbReference>
<comment type="catalytic activity">
    <reaction evidence="1">
        <text>beta-D-ribopyranose = beta-D-ribofuranose</text>
        <dbReference type="Rhea" id="RHEA:25432"/>
        <dbReference type="ChEBI" id="CHEBI:27476"/>
        <dbReference type="ChEBI" id="CHEBI:47002"/>
        <dbReference type="EC" id="5.4.99.62"/>
    </reaction>
</comment>
<dbReference type="NCBIfam" id="NF008761">
    <property type="entry name" value="PRK11797.1"/>
    <property type="match status" value="1"/>
</dbReference>
<name>A0A1C6JYM2_9FIRM</name>
<dbReference type="Pfam" id="PF05025">
    <property type="entry name" value="RbsD_FucU"/>
    <property type="match status" value="1"/>
</dbReference>
<dbReference type="InterPro" id="IPR007721">
    <property type="entry name" value="RbsD_FucU"/>
</dbReference>
<gene>
    <name evidence="6" type="primary">rbsD</name>
    <name evidence="6" type="ORF">SAMEA3545359_02425</name>
</gene>
<reference evidence="6" key="1">
    <citation type="submission" date="2015-09" db="EMBL/GenBank/DDBJ databases">
        <authorList>
            <consortium name="Pathogen Informatics"/>
        </authorList>
    </citation>
    <scope>NUCLEOTIDE SEQUENCE</scope>
    <source>
        <strain evidence="6">2789STDY5834896</strain>
    </source>
</reference>
<proteinExistence type="predicted"/>
<dbReference type="EC" id="5.4.99.62" evidence="2"/>
<dbReference type="GO" id="GO:0048029">
    <property type="term" value="F:monosaccharide binding"/>
    <property type="evidence" value="ECO:0007669"/>
    <property type="project" value="InterPro"/>
</dbReference>
<evidence type="ECO:0000256" key="5">
    <source>
        <dbReference type="ARBA" id="ARBA00023277"/>
    </source>
</evidence>
<dbReference type="GO" id="GO:0005829">
    <property type="term" value="C:cytosol"/>
    <property type="evidence" value="ECO:0007669"/>
    <property type="project" value="TreeGrafter"/>
</dbReference>
<evidence type="ECO:0000256" key="4">
    <source>
        <dbReference type="ARBA" id="ARBA00023235"/>
    </source>
</evidence>
<evidence type="ECO:0000256" key="2">
    <source>
        <dbReference type="ARBA" id="ARBA00012862"/>
    </source>
</evidence>
<dbReference type="GO" id="GO:0062193">
    <property type="term" value="F:D-ribose pyranase activity"/>
    <property type="evidence" value="ECO:0007669"/>
    <property type="project" value="UniProtKB-EC"/>
</dbReference>
<keyword evidence="4 6" id="KW-0413">Isomerase</keyword>
<accession>A0A1C6JYM2</accession>
<dbReference type="Gene3D" id="3.40.1650.10">
    <property type="entry name" value="RbsD-like domain"/>
    <property type="match status" value="1"/>
</dbReference>
<organism evidence="6">
    <name type="scientific">uncultured Anaerotruncus sp</name>
    <dbReference type="NCBI Taxonomy" id="905011"/>
    <lineage>
        <taxon>Bacteria</taxon>
        <taxon>Bacillati</taxon>
        <taxon>Bacillota</taxon>
        <taxon>Clostridia</taxon>
        <taxon>Eubacteriales</taxon>
        <taxon>Oscillospiraceae</taxon>
        <taxon>Anaerotruncus</taxon>
        <taxon>environmental samples</taxon>
    </lineage>
</organism>
<dbReference type="PANTHER" id="PTHR37831:SF1">
    <property type="entry name" value="D-RIBOSE PYRANASE"/>
    <property type="match status" value="1"/>
</dbReference>
<sequence>MLETGLINRPMSDLLMSLGHTDCIAIADAGLPLPVDVPVVDVSLKVNMPTMTDVLEEVLQYFLCERYLLAAELERANPSIYRQTTDLLQMSLGTPEREIISHEDLKRKLGSCKGIIRTGDFHAYSNVLLYAGSSSRFTRECM</sequence>
<dbReference type="InterPro" id="IPR023064">
    <property type="entry name" value="D-ribose_pyranase"/>
</dbReference>
<dbReference type="InterPro" id="IPR023750">
    <property type="entry name" value="RbsD-like_sf"/>
</dbReference>
<keyword evidence="5" id="KW-0119">Carbohydrate metabolism</keyword>
<keyword evidence="3" id="KW-0963">Cytoplasm</keyword>
<dbReference type="SUPFAM" id="SSF102546">
    <property type="entry name" value="RbsD-like"/>
    <property type="match status" value="1"/>
</dbReference>
<evidence type="ECO:0000313" key="6">
    <source>
        <dbReference type="EMBL" id="SCJ87061.1"/>
    </source>
</evidence>
<protein>
    <recommendedName>
        <fullName evidence="2">D-ribose pyranase</fullName>
        <ecNumber evidence="2">5.4.99.62</ecNumber>
    </recommendedName>
</protein>
<dbReference type="GO" id="GO:0019303">
    <property type="term" value="P:D-ribose catabolic process"/>
    <property type="evidence" value="ECO:0007669"/>
    <property type="project" value="TreeGrafter"/>
</dbReference>